<dbReference type="Proteomes" id="UP000182409">
    <property type="component" value="Unassembled WGS sequence"/>
</dbReference>
<organism evidence="1 2">
    <name type="scientific">Terriglobus roseus</name>
    <dbReference type="NCBI Taxonomy" id="392734"/>
    <lineage>
        <taxon>Bacteria</taxon>
        <taxon>Pseudomonadati</taxon>
        <taxon>Acidobacteriota</taxon>
        <taxon>Terriglobia</taxon>
        <taxon>Terriglobales</taxon>
        <taxon>Acidobacteriaceae</taxon>
        <taxon>Terriglobus</taxon>
    </lineage>
</organism>
<gene>
    <name evidence="1" type="ORF">SAMN05443244_0007</name>
</gene>
<evidence type="ECO:0000313" key="2">
    <source>
        <dbReference type="Proteomes" id="UP000182409"/>
    </source>
</evidence>
<accession>A0A1H4IRU6</accession>
<evidence type="ECO:0000313" key="1">
    <source>
        <dbReference type="EMBL" id="SEB36790.1"/>
    </source>
</evidence>
<reference evidence="1 2" key="1">
    <citation type="submission" date="2016-10" db="EMBL/GenBank/DDBJ databases">
        <authorList>
            <person name="de Groot N.N."/>
        </authorList>
    </citation>
    <scope>NUCLEOTIDE SEQUENCE [LARGE SCALE GENOMIC DNA]</scope>
    <source>
        <strain evidence="1 2">AB35.6</strain>
    </source>
</reference>
<dbReference type="AlphaFoldDB" id="A0A1H4IRU6"/>
<sequence length="43" mass="5145">MHAETIGAGVMLRFLWAEKWQFLRFLRWTDEMRAESKSTSRNG</sequence>
<proteinExistence type="predicted"/>
<protein>
    <submittedName>
        <fullName evidence="1">Uncharacterized protein</fullName>
    </submittedName>
</protein>
<name>A0A1H4IRU6_9BACT</name>
<dbReference type="EMBL" id="FNSD01000001">
    <property type="protein sequence ID" value="SEB36790.1"/>
    <property type="molecule type" value="Genomic_DNA"/>
</dbReference>